<organism evidence="1 2">
    <name type="scientific">Flammeovirga aprica JL-4</name>
    <dbReference type="NCBI Taxonomy" id="694437"/>
    <lineage>
        <taxon>Bacteria</taxon>
        <taxon>Pseudomonadati</taxon>
        <taxon>Bacteroidota</taxon>
        <taxon>Cytophagia</taxon>
        <taxon>Cytophagales</taxon>
        <taxon>Flammeovirgaceae</taxon>
        <taxon>Flammeovirga</taxon>
    </lineage>
</organism>
<accession>A0A7X9RY94</accession>
<dbReference type="EMBL" id="JABANE010000077">
    <property type="protein sequence ID" value="NME70879.1"/>
    <property type="molecule type" value="Genomic_DNA"/>
</dbReference>
<comment type="caution">
    <text evidence="1">The sequence shown here is derived from an EMBL/GenBank/DDBJ whole genome shotgun (WGS) entry which is preliminary data.</text>
</comment>
<dbReference type="Proteomes" id="UP000576082">
    <property type="component" value="Unassembled WGS sequence"/>
</dbReference>
<sequence length="589" mass="66441">MRLLYHKNIKELLLVLLVFLLNPKITLAQLVPTNINIETAADQLKGSPLDSITINGGVRGNFTVYSADGIEQRRDPINWQIGANLSVKTKFFTVPFSVQLSHQQRNFTHPFQQDFNQFGFSPTYKGVTLHLGYRSMNLSEFSLAGTQFLGVGLEVKKKNFPVNCSLMYGRINKAFDGTEEQAQNVSSDLAVYDRWAYGGRVQWGNNDNNLGVLLFKAKDDITSITPEMAVQLGAKPAENLITEIQGKKTFNKRLTLAFDYAFSAYTRDITTEEITIDNYSYLNNLGGLFSPRASSDYNHAFVGEASLAFEKIRWNVKYRNIGPSFRTMGSPFLANDLDDITLGTNFTVKQRFNFAFNGGLQRNNLRETKASQSERWIGSANVAVKVSDRSNINFNFSNFSTSTQRVVYAEYNPQTDMDSLSFQQVTRNANLSSSIGYGKKIPNNLNISLGYQNTFDSDGVNATFYNFNINNVLQLPLSGTQITVGGNMNRNESDQLVRTLLGPSLSVSQPFFQKKLRSTITFSGQQAHVENIKESEFLNTRLAFSYNLLKQHRFSLSTSYLMRKGYAVNTQSFNEIRTTFTYSYNIKLK</sequence>
<gene>
    <name evidence="1" type="ORF">HHU12_23090</name>
</gene>
<dbReference type="AlphaFoldDB" id="A0A7X9RY94"/>
<dbReference type="RefSeq" id="WP_169659106.1">
    <property type="nucleotide sequence ID" value="NZ_JABANE010000077.1"/>
</dbReference>
<evidence type="ECO:0000313" key="2">
    <source>
        <dbReference type="Proteomes" id="UP000576082"/>
    </source>
</evidence>
<reference evidence="1 2" key="1">
    <citation type="submission" date="2020-04" db="EMBL/GenBank/DDBJ databases">
        <title>Flammeovirga sp. SR4, a novel species isolated from seawater.</title>
        <authorList>
            <person name="Wang X."/>
        </authorList>
    </citation>
    <scope>NUCLEOTIDE SEQUENCE [LARGE SCALE GENOMIC DNA]</scope>
    <source>
        <strain evidence="1 2">ATCC 23126</strain>
    </source>
</reference>
<evidence type="ECO:0000313" key="1">
    <source>
        <dbReference type="EMBL" id="NME70879.1"/>
    </source>
</evidence>
<proteinExistence type="predicted"/>
<evidence type="ECO:0008006" key="3">
    <source>
        <dbReference type="Google" id="ProtNLM"/>
    </source>
</evidence>
<protein>
    <recommendedName>
        <fullName evidence="3">Outer membrane protein beta-barrel domain-containing protein</fullName>
    </recommendedName>
</protein>
<keyword evidence="2" id="KW-1185">Reference proteome</keyword>
<name>A0A7X9RY94_9BACT</name>